<proteinExistence type="inferred from homology"/>
<dbReference type="InterPro" id="IPR033248">
    <property type="entry name" value="Transketolase_C"/>
</dbReference>
<dbReference type="OrthoDB" id="8732661at2"/>
<feature type="domain" description="Transketolase-like pyrimidine-binding" evidence="4">
    <location>
        <begin position="29"/>
        <end position="192"/>
    </location>
</feature>
<dbReference type="AlphaFoldDB" id="A0A318M146"/>
<dbReference type="InterPro" id="IPR051157">
    <property type="entry name" value="PDH/Transketolase"/>
</dbReference>
<dbReference type="Pfam" id="PF02780">
    <property type="entry name" value="Transketolase_C"/>
    <property type="match status" value="1"/>
</dbReference>
<keyword evidence="6" id="KW-1185">Reference proteome</keyword>
<dbReference type="InterPro" id="IPR005475">
    <property type="entry name" value="Transketolase-like_Pyr-bd"/>
</dbReference>
<accession>A0A318M146</accession>
<dbReference type="PANTHER" id="PTHR43825">
    <property type="entry name" value="PYRUVATE DEHYDROGENASE E1 COMPONENT"/>
    <property type="match status" value="1"/>
</dbReference>
<dbReference type="PANTHER" id="PTHR43825:SF1">
    <property type="entry name" value="TRANSKETOLASE-LIKE PYRIMIDINE-BINDING DOMAIN-CONTAINING PROTEIN"/>
    <property type="match status" value="1"/>
</dbReference>
<dbReference type="Gene3D" id="3.40.50.920">
    <property type="match status" value="1"/>
</dbReference>
<reference evidence="5 6" key="1">
    <citation type="submission" date="2016-07" db="EMBL/GenBank/DDBJ databases">
        <title>Draft genome sequence of Prauserella sp. YIM 121212, isolated from alkaline soil.</title>
        <authorList>
            <person name="Ruckert C."/>
            <person name="Albersmeier A."/>
            <person name="Jiang C.-L."/>
            <person name="Jiang Y."/>
            <person name="Kalinowski J."/>
            <person name="Schneider O."/>
            <person name="Winkler A."/>
            <person name="Zotchev S.B."/>
        </authorList>
    </citation>
    <scope>NUCLEOTIDE SEQUENCE [LARGE SCALE GENOMIC DNA]</scope>
    <source>
        <strain evidence="5 6">YIM 121212</strain>
    </source>
</reference>
<dbReference type="GO" id="GO:0000287">
    <property type="term" value="F:magnesium ion binding"/>
    <property type="evidence" value="ECO:0007669"/>
    <property type="project" value="UniProtKB-ARBA"/>
</dbReference>
<evidence type="ECO:0000256" key="1">
    <source>
        <dbReference type="ARBA" id="ARBA00001964"/>
    </source>
</evidence>
<dbReference type="InterPro" id="IPR029061">
    <property type="entry name" value="THDP-binding"/>
</dbReference>
<evidence type="ECO:0000313" key="6">
    <source>
        <dbReference type="Proteomes" id="UP000247892"/>
    </source>
</evidence>
<dbReference type="FunFam" id="3.40.50.970:FF:000129">
    <property type="entry name" value="Transketolase"/>
    <property type="match status" value="1"/>
</dbReference>
<dbReference type="Proteomes" id="UP000247892">
    <property type="component" value="Unassembled WGS sequence"/>
</dbReference>
<comment type="cofactor">
    <cofactor evidence="1">
        <name>thiamine diphosphate</name>
        <dbReference type="ChEBI" id="CHEBI:58937"/>
    </cofactor>
</comment>
<organism evidence="5 6">
    <name type="scientific">Prauserella flavalba</name>
    <dbReference type="NCBI Taxonomy" id="1477506"/>
    <lineage>
        <taxon>Bacteria</taxon>
        <taxon>Bacillati</taxon>
        <taxon>Actinomycetota</taxon>
        <taxon>Actinomycetes</taxon>
        <taxon>Pseudonocardiales</taxon>
        <taxon>Pseudonocardiaceae</taxon>
        <taxon>Prauserella</taxon>
    </lineage>
</organism>
<comment type="caution">
    <text evidence="5">The sequence shown here is derived from an EMBL/GenBank/DDBJ whole genome shotgun (WGS) entry which is preliminary data.</text>
</comment>
<dbReference type="SMART" id="SM00861">
    <property type="entry name" value="Transket_pyr"/>
    <property type="match status" value="1"/>
</dbReference>
<comment type="similarity">
    <text evidence="2">Belongs to the transketolase family.</text>
</comment>
<dbReference type="CDD" id="cd07033">
    <property type="entry name" value="TPP_PYR_DXS_TK_like"/>
    <property type="match status" value="1"/>
</dbReference>
<sequence>MTSDITERAWTPEQDGSWDLATSYRLCESFVAGQVLADLADHDDRIAVLTADLKFSNRTRDFELRHPDRFVNTGICEQNMVSMAAGMATCGYVPYVATFASFIGLLCAEQIRTDLAYPNLPVRIIAHHTGISLGFYGTSHHATEDIGITRSIANLTVLGPADAVSLGEVLRQTVDVEGPVYFRIGRGRDEDVYGRTGARFEFGRLTTLREGTDAAIVATGVTLAPALRAAEELAREGVSVAVVDAHTLRPFDAEGLCELASRVPRILVAEEHNVYTGLASACADALVDGGVGGVRLHRLGLPVDEYALIGPPTRLYEHYDLDTAGIVRRMRNLLA</sequence>
<keyword evidence="3" id="KW-0786">Thiamine pyrophosphate</keyword>
<dbReference type="SUPFAM" id="SSF52518">
    <property type="entry name" value="Thiamin diphosphate-binding fold (THDP-binding)"/>
    <property type="match status" value="1"/>
</dbReference>
<dbReference type="InterPro" id="IPR009014">
    <property type="entry name" value="Transketo_C/PFOR_II"/>
</dbReference>
<gene>
    <name evidence="5" type="ORF">BA062_12565</name>
</gene>
<name>A0A318M146_9PSEU</name>
<dbReference type="Gene3D" id="3.40.50.970">
    <property type="match status" value="1"/>
</dbReference>
<evidence type="ECO:0000256" key="3">
    <source>
        <dbReference type="ARBA" id="ARBA00023052"/>
    </source>
</evidence>
<evidence type="ECO:0000256" key="2">
    <source>
        <dbReference type="ARBA" id="ARBA00007131"/>
    </source>
</evidence>
<dbReference type="SUPFAM" id="SSF52922">
    <property type="entry name" value="TK C-terminal domain-like"/>
    <property type="match status" value="1"/>
</dbReference>
<dbReference type="Pfam" id="PF02779">
    <property type="entry name" value="Transket_pyr"/>
    <property type="match status" value="1"/>
</dbReference>
<evidence type="ECO:0000259" key="4">
    <source>
        <dbReference type="SMART" id="SM00861"/>
    </source>
</evidence>
<dbReference type="EMBL" id="MASU01000005">
    <property type="protein sequence ID" value="PXY36255.1"/>
    <property type="molecule type" value="Genomic_DNA"/>
</dbReference>
<evidence type="ECO:0000313" key="5">
    <source>
        <dbReference type="EMBL" id="PXY36255.1"/>
    </source>
</evidence>
<dbReference type="RefSeq" id="WP_110336259.1">
    <property type="nucleotide sequence ID" value="NZ_MASU01000005.1"/>
</dbReference>
<protein>
    <recommendedName>
        <fullName evidence="4">Transketolase-like pyrimidine-binding domain-containing protein</fullName>
    </recommendedName>
</protein>